<protein>
    <submittedName>
        <fullName evidence="1">Uncharacterized protein</fullName>
    </submittedName>
</protein>
<dbReference type="EMBL" id="AFJL02000171">
    <property type="protein sequence ID" value="EMY03705.1"/>
    <property type="molecule type" value="Genomic_DNA"/>
</dbReference>
<evidence type="ECO:0000313" key="2">
    <source>
        <dbReference type="Proteomes" id="UP000012329"/>
    </source>
</evidence>
<sequence length="39" mass="4559">MENSFFNNSIQINTKHKISIIHFDSTILKCGNSYKIEQD</sequence>
<gene>
    <name evidence="1" type="ORF">LEP1GSC029_3287</name>
</gene>
<comment type="caution">
    <text evidence="1">The sequence shown here is derived from an EMBL/GenBank/DDBJ whole genome shotgun (WGS) entry which is preliminary data.</text>
</comment>
<proteinExistence type="predicted"/>
<dbReference type="Proteomes" id="UP000012329">
    <property type="component" value="Unassembled WGS sequence"/>
</dbReference>
<dbReference type="AlphaFoldDB" id="A0A829D423"/>
<accession>A0A829D423</accession>
<evidence type="ECO:0000313" key="1">
    <source>
        <dbReference type="EMBL" id="EMY03705.1"/>
    </source>
</evidence>
<name>A0A829D423_LEPIR</name>
<organism evidence="1 2">
    <name type="scientific">Leptospira interrogans str. 2002000626</name>
    <dbReference type="NCBI Taxonomy" id="996803"/>
    <lineage>
        <taxon>Bacteria</taxon>
        <taxon>Pseudomonadati</taxon>
        <taxon>Spirochaetota</taxon>
        <taxon>Spirochaetia</taxon>
        <taxon>Leptospirales</taxon>
        <taxon>Leptospiraceae</taxon>
        <taxon>Leptospira</taxon>
    </lineage>
</organism>
<reference evidence="1 2" key="1">
    <citation type="submission" date="2013-02" db="EMBL/GenBank/DDBJ databases">
        <authorList>
            <person name="Harkins D.M."/>
            <person name="Durkin A.S."/>
            <person name="Brinkac L.M."/>
            <person name="Haft D.H."/>
            <person name="Selengut J.D."/>
            <person name="Sanka R."/>
            <person name="DePew J."/>
            <person name="Purushe J."/>
            <person name="Whelen A.C."/>
            <person name="Vinetz J.M."/>
            <person name="Sutton G.G."/>
            <person name="Nierman W.C."/>
            <person name="Fouts D.E."/>
        </authorList>
    </citation>
    <scope>NUCLEOTIDE SEQUENCE [LARGE SCALE GENOMIC DNA]</scope>
    <source>
        <strain evidence="1 2">2002000626</strain>
    </source>
</reference>